<keyword evidence="3" id="KW-0859">Xylose metabolism</keyword>
<dbReference type="InterPro" id="IPR011991">
    <property type="entry name" value="ArsR-like_HTH"/>
</dbReference>
<dbReference type="PANTHER" id="PTHR18964:SF149">
    <property type="entry name" value="BIFUNCTIONAL UDP-N-ACETYLGLUCOSAMINE 2-EPIMERASE_N-ACETYLMANNOSAMINE KINASE"/>
    <property type="match status" value="1"/>
</dbReference>
<dbReference type="InterPro" id="IPR036390">
    <property type="entry name" value="WH_DNA-bd_sf"/>
</dbReference>
<reference evidence="5 6" key="1">
    <citation type="submission" date="2021-04" db="EMBL/GenBank/DDBJ databases">
        <title>Metabacillus sp. strain KIGAM252 whole genome sequence.</title>
        <authorList>
            <person name="Seo M.-J."/>
            <person name="Cho E.-S."/>
            <person name="Hwang C.Y."/>
            <person name="Yoon D.J."/>
        </authorList>
    </citation>
    <scope>NUCLEOTIDE SEQUENCE [LARGE SCALE GENOMIC DNA]</scope>
    <source>
        <strain evidence="5 6">KIGAM252</strain>
    </source>
</reference>
<keyword evidence="4" id="KW-0238">DNA-binding</keyword>
<dbReference type="SUPFAM" id="SSF46785">
    <property type="entry name" value="Winged helix' DNA-binding domain"/>
    <property type="match status" value="1"/>
</dbReference>
<keyword evidence="3" id="KW-0119">Carbohydrate metabolism</keyword>
<keyword evidence="6" id="KW-1185">Reference proteome</keyword>
<dbReference type="SUPFAM" id="SSF53067">
    <property type="entry name" value="Actin-like ATPase domain"/>
    <property type="match status" value="1"/>
</dbReference>
<name>A0ABS5LBW3_9BACI</name>
<dbReference type="InterPro" id="IPR049874">
    <property type="entry name" value="ROK_cs"/>
</dbReference>
<accession>A0ABS5LBW3</accession>
<sequence>MASHLVGSFQLMKSLNRSLILNIIRSTGGISRAEIAKKTKLTPPTVTNIVSELLNDGLVVEGQQGPSSGGRKPIILRINSRNFFVAGIDVGVSKIRFALTDLEAEIVMQNTIPIDDSMTEEDFVQIIIREIHRLVKTAAIPKDKLIGIGIGMHGIVNSSKGVALFAPNLNFKNIPLKERLEEALLVPVRVENDARAMALGESWFGNGVGAEDLICINVGYGIGAGILMNNELFRGRHGLAGEIGHTVADLNGTKCTCGNYGCLQTVAGHDGLKRAAMKEISFGRKTMITDLINGDENKISGELLHRAALQGDELAIEIFRNAGRYIGTAVTNLIHIMNPSKIIIGGGISKAGPFLLDPIREVVKQRALDDEAKETRIVQSGLGDQAALIGAATLILAEMFAVQYQNQKEII</sequence>
<dbReference type="Pfam" id="PF13412">
    <property type="entry name" value="HTH_24"/>
    <property type="match status" value="1"/>
</dbReference>
<evidence type="ECO:0000256" key="1">
    <source>
        <dbReference type="ARBA" id="ARBA00002486"/>
    </source>
</evidence>
<dbReference type="CDD" id="cd00090">
    <property type="entry name" value="HTH_ARSR"/>
    <property type="match status" value="1"/>
</dbReference>
<dbReference type="PANTHER" id="PTHR18964">
    <property type="entry name" value="ROK (REPRESSOR, ORF, KINASE) FAMILY"/>
    <property type="match status" value="1"/>
</dbReference>
<comment type="caution">
    <text evidence="5">The sequence shown here is derived from an EMBL/GenBank/DDBJ whole genome shotgun (WGS) entry which is preliminary data.</text>
</comment>
<dbReference type="InterPro" id="IPR000600">
    <property type="entry name" value="ROK"/>
</dbReference>
<evidence type="ECO:0000256" key="3">
    <source>
        <dbReference type="ARBA" id="ARBA00022629"/>
    </source>
</evidence>
<dbReference type="Gene3D" id="1.10.10.10">
    <property type="entry name" value="Winged helix-like DNA-binding domain superfamily/Winged helix DNA-binding domain"/>
    <property type="match status" value="1"/>
</dbReference>
<evidence type="ECO:0000256" key="2">
    <source>
        <dbReference type="ARBA" id="ARBA00006479"/>
    </source>
</evidence>
<evidence type="ECO:0000313" key="5">
    <source>
        <dbReference type="EMBL" id="MBS2968221.1"/>
    </source>
</evidence>
<evidence type="ECO:0000313" key="6">
    <source>
        <dbReference type="Proteomes" id="UP000682403"/>
    </source>
</evidence>
<organism evidence="5 6">
    <name type="scientific">Metabacillus flavus</name>
    <dbReference type="NCBI Taxonomy" id="2823519"/>
    <lineage>
        <taxon>Bacteria</taxon>
        <taxon>Bacillati</taxon>
        <taxon>Bacillota</taxon>
        <taxon>Bacilli</taxon>
        <taxon>Bacillales</taxon>
        <taxon>Bacillaceae</taxon>
        <taxon>Metabacillus</taxon>
    </lineage>
</organism>
<dbReference type="InterPro" id="IPR036388">
    <property type="entry name" value="WH-like_DNA-bd_sf"/>
</dbReference>
<protein>
    <submittedName>
        <fullName evidence="5">ROK family transcriptional regulator</fullName>
    </submittedName>
</protein>
<dbReference type="Proteomes" id="UP000682403">
    <property type="component" value="Unassembled WGS sequence"/>
</dbReference>
<evidence type="ECO:0000256" key="4">
    <source>
        <dbReference type="ARBA" id="ARBA00023125"/>
    </source>
</evidence>
<dbReference type="InterPro" id="IPR043129">
    <property type="entry name" value="ATPase_NBD"/>
</dbReference>
<dbReference type="RefSeq" id="WP_211556877.1">
    <property type="nucleotide sequence ID" value="NZ_JAGVRK010000001.1"/>
</dbReference>
<comment type="function">
    <text evidence="1">Transcriptional repressor of xylose-utilizing enzymes.</text>
</comment>
<gene>
    <name evidence="5" type="ORF">J9317_05555</name>
</gene>
<proteinExistence type="inferred from homology"/>
<dbReference type="Pfam" id="PF00480">
    <property type="entry name" value="ROK"/>
    <property type="match status" value="1"/>
</dbReference>
<dbReference type="PROSITE" id="PS01125">
    <property type="entry name" value="ROK"/>
    <property type="match status" value="1"/>
</dbReference>
<dbReference type="CDD" id="cd24076">
    <property type="entry name" value="ASKHA_ATPase_ROK_BsXylR-like"/>
    <property type="match status" value="1"/>
</dbReference>
<comment type="similarity">
    <text evidence="2">Belongs to the ROK (NagC/XylR) family.</text>
</comment>
<dbReference type="Gene3D" id="3.30.420.40">
    <property type="match status" value="2"/>
</dbReference>
<dbReference type="EMBL" id="JAGVRK010000001">
    <property type="protein sequence ID" value="MBS2968221.1"/>
    <property type="molecule type" value="Genomic_DNA"/>
</dbReference>